<gene>
    <name evidence="2" type="ORF">Moror_9879</name>
</gene>
<evidence type="ECO:0000313" key="3">
    <source>
        <dbReference type="Proteomes" id="UP000017559"/>
    </source>
</evidence>
<comment type="caution">
    <text evidence="2">The sequence shown here is derived from an EMBL/GenBank/DDBJ whole genome shotgun (WGS) entry which is preliminary data.</text>
</comment>
<accession>V2Y4B6</accession>
<feature type="region of interest" description="Disordered" evidence="1">
    <location>
        <begin position="204"/>
        <end position="241"/>
    </location>
</feature>
<protein>
    <submittedName>
        <fullName evidence="2">Uncharacterized protein</fullName>
    </submittedName>
</protein>
<organism evidence="2 3">
    <name type="scientific">Moniliophthora roreri (strain MCA 2997)</name>
    <name type="common">Cocoa frosty pod rot fungus</name>
    <name type="synonym">Crinipellis roreri</name>
    <dbReference type="NCBI Taxonomy" id="1381753"/>
    <lineage>
        <taxon>Eukaryota</taxon>
        <taxon>Fungi</taxon>
        <taxon>Dikarya</taxon>
        <taxon>Basidiomycota</taxon>
        <taxon>Agaricomycotina</taxon>
        <taxon>Agaricomycetes</taxon>
        <taxon>Agaricomycetidae</taxon>
        <taxon>Agaricales</taxon>
        <taxon>Marasmiineae</taxon>
        <taxon>Marasmiaceae</taxon>
        <taxon>Moniliophthora</taxon>
    </lineage>
</organism>
<dbReference type="AlphaFoldDB" id="V2Y4B6"/>
<dbReference type="EMBL" id="AWSO01000927">
    <property type="protein sequence ID" value="ESK86474.1"/>
    <property type="molecule type" value="Genomic_DNA"/>
</dbReference>
<evidence type="ECO:0000256" key="1">
    <source>
        <dbReference type="SAM" id="MobiDB-lite"/>
    </source>
</evidence>
<keyword evidence="3" id="KW-1185">Reference proteome</keyword>
<reference evidence="2 3" key="1">
    <citation type="journal article" date="2014" name="BMC Genomics">
        <title>Genome and secretome analysis of the hemibiotrophic fungal pathogen, Moniliophthora roreri, which causes frosty pod rot disease of cacao: mechanisms of the biotrophic and necrotrophic phases.</title>
        <authorList>
            <person name="Meinhardt L.W."/>
            <person name="Costa G.G.L."/>
            <person name="Thomazella D.P.T."/>
            <person name="Teixeira P.J.P.L."/>
            <person name="Carazzolle M.F."/>
            <person name="Schuster S.C."/>
            <person name="Carlson J.E."/>
            <person name="Guiltinan M.J."/>
            <person name="Mieczkowski P."/>
            <person name="Farmer A."/>
            <person name="Ramaraj T."/>
            <person name="Crozier J."/>
            <person name="Davis R.E."/>
            <person name="Shao J."/>
            <person name="Melnick R.L."/>
            <person name="Pereira G.A.G."/>
            <person name="Bailey B.A."/>
        </authorList>
    </citation>
    <scope>NUCLEOTIDE SEQUENCE [LARGE SCALE GENOMIC DNA]</scope>
    <source>
        <strain evidence="2 3">MCA 2997</strain>
    </source>
</reference>
<name>V2Y4B6_MONRO</name>
<proteinExistence type="predicted"/>
<dbReference type="OrthoDB" id="19861at2759"/>
<dbReference type="KEGG" id="mrr:Moror_9879"/>
<evidence type="ECO:0000313" key="2">
    <source>
        <dbReference type="EMBL" id="ESK86474.1"/>
    </source>
</evidence>
<sequence>MTSTGANDDVADMDHRGPGSWENFVAVLRRLLLNLPTLLQHEHDRVYLWRYGAFSNQTKRLLNQFKRSEDLEPGLFRQLLHRAIASSGSGKTMSYIKLSLTKTYQKVGESDKVNAEASHWILGVFPSPYRRDVRVDIYTPEVFRFVQNAFASEWDQHAGEMFELFRSDARTRGPAGYILEDRLHQTLARGGQWQGRETFLTSQGTFNSHYTDDPAAPHLPEPGSNRNPQSRPKSKPKWLRLGPGASRVMHTEDNHFVPAPLEVYRFKHDELKGPLSKTRYYRLISSNHATYDALVADPDGKTIILIQSTISEQHTAKKRAILSLDETWNDYDIYYIIIMDDETEAVGIPFLQECSPPVKSRTHLCMPKEFLFPNLKKRPADEADFVTFSLGMPRIPVLHPA</sequence>
<dbReference type="HOGENOM" id="CLU_687138_0_0_1"/>
<dbReference type="Proteomes" id="UP000017559">
    <property type="component" value="Unassembled WGS sequence"/>
</dbReference>